<gene>
    <name evidence="1" type="ORF">CCMP2556_LOCUS5783</name>
</gene>
<dbReference type="EMBL" id="CAXAMN010002459">
    <property type="protein sequence ID" value="CAK8999750.1"/>
    <property type="molecule type" value="Genomic_DNA"/>
</dbReference>
<dbReference type="Proteomes" id="UP001642484">
    <property type="component" value="Unassembled WGS sequence"/>
</dbReference>
<proteinExistence type="predicted"/>
<sequence>MPIPEAHLAIGFAEAPVILDGSPRRRGSIQGAKTKHALGAHALPALPKVLYGRQALPKWFLQEVPLEFVPREVELRSVKGLQGLLLEGLGGPEAFNHFVEDRSFIPVSSPLMEIFSQSAHQAGALQKELQHIGLAETTIAASGGRLRFAELRYPSLRQAKIRAVLLYFCTFNFKRRAFIPLLRRQQLYDVQTAYDILRLWELYGLDWPYRNKVGFFLLRQHDPKASEVVYFNGKAARDFRLEWQSVEEDQKRPGQKRSKEENRKNALQRLAELKKKRRYRDLEEIQEILVSVSVPQLLEALETGRLPGDVDLHSVEAWILGNGANFAHDRASDQKLLAKARN</sequence>
<protein>
    <recommendedName>
        <fullName evidence="3">Replication initiation protein</fullName>
    </recommendedName>
</protein>
<keyword evidence="2" id="KW-1185">Reference proteome</keyword>
<comment type="caution">
    <text evidence="1">The sequence shown here is derived from an EMBL/GenBank/DDBJ whole genome shotgun (WGS) entry which is preliminary data.</text>
</comment>
<accession>A0ABP0IAZ7</accession>
<evidence type="ECO:0000313" key="2">
    <source>
        <dbReference type="Proteomes" id="UP001642484"/>
    </source>
</evidence>
<evidence type="ECO:0008006" key="3">
    <source>
        <dbReference type="Google" id="ProtNLM"/>
    </source>
</evidence>
<name>A0ABP0IAZ7_9DINO</name>
<evidence type="ECO:0000313" key="1">
    <source>
        <dbReference type="EMBL" id="CAK8999750.1"/>
    </source>
</evidence>
<organism evidence="1 2">
    <name type="scientific">Durusdinium trenchii</name>
    <dbReference type="NCBI Taxonomy" id="1381693"/>
    <lineage>
        <taxon>Eukaryota</taxon>
        <taxon>Sar</taxon>
        <taxon>Alveolata</taxon>
        <taxon>Dinophyceae</taxon>
        <taxon>Suessiales</taxon>
        <taxon>Symbiodiniaceae</taxon>
        <taxon>Durusdinium</taxon>
    </lineage>
</organism>
<reference evidence="1 2" key="1">
    <citation type="submission" date="2024-02" db="EMBL/GenBank/DDBJ databases">
        <authorList>
            <person name="Chen Y."/>
            <person name="Shah S."/>
            <person name="Dougan E. K."/>
            <person name="Thang M."/>
            <person name="Chan C."/>
        </authorList>
    </citation>
    <scope>NUCLEOTIDE SEQUENCE [LARGE SCALE GENOMIC DNA]</scope>
</reference>